<organism evidence="1 2">
    <name type="scientific">Lithospermum erythrorhizon</name>
    <name type="common">Purple gromwell</name>
    <name type="synonym">Lithospermum officinale var. erythrorhizon</name>
    <dbReference type="NCBI Taxonomy" id="34254"/>
    <lineage>
        <taxon>Eukaryota</taxon>
        <taxon>Viridiplantae</taxon>
        <taxon>Streptophyta</taxon>
        <taxon>Embryophyta</taxon>
        <taxon>Tracheophyta</taxon>
        <taxon>Spermatophyta</taxon>
        <taxon>Magnoliopsida</taxon>
        <taxon>eudicotyledons</taxon>
        <taxon>Gunneridae</taxon>
        <taxon>Pentapetalae</taxon>
        <taxon>asterids</taxon>
        <taxon>lamiids</taxon>
        <taxon>Boraginales</taxon>
        <taxon>Boraginaceae</taxon>
        <taxon>Boraginoideae</taxon>
        <taxon>Lithospermeae</taxon>
        <taxon>Lithospermum</taxon>
    </lineage>
</organism>
<gene>
    <name evidence="1" type="ORF">LIER_08916</name>
</gene>
<keyword evidence="2" id="KW-1185">Reference proteome</keyword>
<dbReference type="EMBL" id="BAABME010001479">
    <property type="protein sequence ID" value="GAA0149837.1"/>
    <property type="molecule type" value="Genomic_DNA"/>
</dbReference>
<protein>
    <submittedName>
        <fullName evidence="1">Uncharacterized protein</fullName>
    </submittedName>
</protein>
<dbReference type="AlphaFoldDB" id="A0AAV3PFY1"/>
<sequence>MYVEIEDIPKAETTLEAPQAVPDIPQSFVVTVTDEDMLEKDVMESTTKERRQMRLSLGKHKRHPEQRNPLILVQMKKSSKYSKA</sequence>
<evidence type="ECO:0000313" key="1">
    <source>
        <dbReference type="EMBL" id="GAA0149837.1"/>
    </source>
</evidence>
<name>A0AAV3PFY1_LITER</name>
<evidence type="ECO:0000313" key="2">
    <source>
        <dbReference type="Proteomes" id="UP001454036"/>
    </source>
</evidence>
<proteinExistence type="predicted"/>
<accession>A0AAV3PFY1</accession>
<dbReference type="Proteomes" id="UP001454036">
    <property type="component" value="Unassembled WGS sequence"/>
</dbReference>
<comment type="caution">
    <text evidence="1">The sequence shown here is derived from an EMBL/GenBank/DDBJ whole genome shotgun (WGS) entry which is preliminary data.</text>
</comment>
<reference evidence="1 2" key="1">
    <citation type="submission" date="2024-01" db="EMBL/GenBank/DDBJ databases">
        <title>The complete chloroplast genome sequence of Lithospermum erythrorhizon: insights into the phylogenetic relationship among Boraginaceae species and the maternal lineages of purple gromwells.</title>
        <authorList>
            <person name="Okada T."/>
            <person name="Watanabe K."/>
        </authorList>
    </citation>
    <scope>NUCLEOTIDE SEQUENCE [LARGE SCALE GENOMIC DNA]</scope>
</reference>